<evidence type="ECO:0000256" key="3">
    <source>
        <dbReference type="ARBA" id="ARBA00023315"/>
    </source>
</evidence>
<feature type="domain" description="Phospholipid/glycerol acyltransferase" evidence="4">
    <location>
        <begin position="63"/>
        <end position="176"/>
    </location>
</feature>
<dbReference type="EMBL" id="QXIU01000011">
    <property type="protein sequence ID" value="RIE15843.1"/>
    <property type="molecule type" value="Genomic_DNA"/>
</dbReference>
<dbReference type="EMBL" id="QXIT01000083">
    <property type="protein sequence ID" value="RIE08176.1"/>
    <property type="molecule type" value="Genomic_DNA"/>
</dbReference>
<dbReference type="OrthoDB" id="9799237at2"/>
<accession>A0A398DNM8</accession>
<dbReference type="InterPro" id="IPR002123">
    <property type="entry name" value="Plipid/glycerol_acylTrfase"/>
</dbReference>
<dbReference type="SMART" id="SM00563">
    <property type="entry name" value="PlsC"/>
    <property type="match status" value="1"/>
</dbReference>
<evidence type="ECO:0000259" key="4">
    <source>
        <dbReference type="SMART" id="SM00563"/>
    </source>
</evidence>
<organism evidence="5 7">
    <name type="scientific">Candidatus Cryosericum odellii</name>
    <dbReference type="NCBI Taxonomy" id="2290917"/>
    <lineage>
        <taxon>Bacteria</taxon>
        <taxon>Pseudomonadati</taxon>
        <taxon>Caldisericota/Cryosericota group</taxon>
        <taxon>Candidatus Cryosericota</taxon>
        <taxon>Candidatus Cryosericia</taxon>
        <taxon>Candidatus Cryosericales</taxon>
        <taxon>Candidatus Cryosericaceae</taxon>
        <taxon>Candidatus Cryosericum</taxon>
    </lineage>
</organism>
<evidence type="ECO:0000313" key="7">
    <source>
        <dbReference type="Proteomes" id="UP000266260"/>
    </source>
</evidence>
<dbReference type="PANTHER" id="PTHR10434">
    <property type="entry name" value="1-ACYL-SN-GLYCEROL-3-PHOSPHATE ACYLTRANSFERASE"/>
    <property type="match status" value="1"/>
</dbReference>
<dbReference type="Proteomes" id="UP000266489">
    <property type="component" value="Unassembled WGS sequence"/>
</dbReference>
<evidence type="ECO:0000313" key="6">
    <source>
        <dbReference type="EMBL" id="RIE15843.1"/>
    </source>
</evidence>
<dbReference type="Proteomes" id="UP000266260">
    <property type="component" value="Unassembled WGS sequence"/>
</dbReference>
<protein>
    <submittedName>
        <fullName evidence="5">1-acyl-sn-glycerol-3-phosphate acyltransferase</fullName>
    </submittedName>
</protein>
<keyword evidence="3 5" id="KW-0012">Acyltransferase</keyword>
<keyword evidence="2 5" id="KW-0808">Transferase</keyword>
<comment type="pathway">
    <text evidence="1">Lipid metabolism.</text>
</comment>
<comment type="caution">
    <text evidence="5">The sequence shown here is derived from an EMBL/GenBank/DDBJ whole genome shotgun (WGS) entry which is preliminary data.</text>
</comment>
<proteinExistence type="predicted"/>
<dbReference type="Pfam" id="PF01553">
    <property type="entry name" value="Acyltransferase"/>
    <property type="match status" value="1"/>
</dbReference>
<dbReference type="GO" id="GO:0006654">
    <property type="term" value="P:phosphatidic acid biosynthetic process"/>
    <property type="evidence" value="ECO:0007669"/>
    <property type="project" value="TreeGrafter"/>
</dbReference>
<dbReference type="GO" id="GO:0003841">
    <property type="term" value="F:1-acylglycerol-3-phosphate O-acyltransferase activity"/>
    <property type="evidence" value="ECO:0007669"/>
    <property type="project" value="TreeGrafter"/>
</dbReference>
<sequence>MSTSGWTTLLTAPMELCRRSFPSTGGGSSMLYELVVPVGRLWFRVFFRLHVIGLENVPRHGPGLVCGNHCSYLDPMLAAVALPRKIYNVSRKEIYQLPLLGPVIRRLGAVRIDRESLADKGALQEVLAIMDHGDLCMIYPEGTRSPDGCLQDPHNGAAFLAVKSGAPVVPMAIIGSYECWPRQRRVARVGRITVRIGQPVTYHLPPEHESHREDLTVISIDIMSRIRTLQEQGHA</sequence>
<dbReference type="CDD" id="cd07989">
    <property type="entry name" value="LPLAT_AGPAT-like"/>
    <property type="match status" value="1"/>
</dbReference>
<keyword evidence="7" id="KW-1185">Reference proteome</keyword>
<reference evidence="7 8" key="1">
    <citation type="submission" date="2018-09" db="EMBL/GenBank/DDBJ databases">
        <title>Discovery and Ecogenomic Context for Candidatus Cryosericales, a Global Caldiserica Order Active in Thawing Permafrost.</title>
        <authorList>
            <person name="Martinez M.A."/>
            <person name="Woodcroft B.J."/>
            <person name="Ignacio Espinoza J.C."/>
            <person name="Zayed A."/>
            <person name="Singleton C.M."/>
            <person name="Boyd J."/>
            <person name="Li Y.-F."/>
            <person name="Purvine S."/>
            <person name="Maughan H."/>
            <person name="Hodgkins S.B."/>
            <person name="Anderson D."/>
            <person name="Sederholm M."/>
            <person name="Temperton B."/>
            <person name="Saleska S.R."/>
            <person name="Tyson G.W."/>
            <person name="Rich V.I."/>
        </authorList>
    </citation>
    <scope>NUCLEOTIDE SEQUENCE [LARGE SCALE GENOMIC DNA]</scope>
    <source>
        <strain evidence="6 8">SMC5</strain>
        <strain evidence="5 7">SMC6</strain>
    </source>
</reference>
<evidence type="ECO:0000256" key="1">
    <source>
        <dbReference type="ARBA" id="ARBA00005189"/>
    </source>
</evidence>
<accession>A0A398CXT1</accession>
<name>A0A398CXT1_9BACT</name>
<dbReference type="PANTHER" id="PTHR10434:SF11">
    <property type="entry name" value="1-ACYL-SN-GLYCEROL-3-PHOSPHATE ACYLTRANSFERASE"/>
    <property type="match status" value="1"/>
</dbReference>
<evidence type="ECO:0000313" key="5">
    <source>
        <dbReference type="EMBL" id="RIE08176.1"/>
    </source>
</evidence>
<evidence type="ECO:0000313" key="8">
    <source>
        <dbReference type="Proteomes" id="UP000266489"/>
    </source>
</evidence>
<dbReference type="SUPFAM" id="SSF69593">
    <property type="entry name" value="Glycerol-3-phosphate (1)-acyltransferase"/>
    <property type="match status" value="1"/>
</dbReference>
<gene>
    <name evidence="6" type="ORF">SMC5_00505</name>
    <name evidence="5" type="ORF">SMC6_04760</name>
</gene>
<dbReference type="AlphaFoldDB" id="A0A398CXT1"/>
<evidence type="ECO:0000256" key="2">
    <source>
        <dbReference type="ARBA" id="ARBA00022679"/>
    </source>
</evidence>